<feature type="transmembrane region" description="Helical" evidence="8">
    <location>
        <begin position="354"/>
        <end position="378"/>
    </location>
</feature>
<gene>
    <name evidence="10" type="ORF">H8696_06225</name>
</gene>
<evidence type="ECO:0000256" key="5">
    <source>
        <dbReference type="ARBA" id="ARBA00022692"/>
    </source>
</evidence>
<evidence type="ECO:0000313" key="10">
    <source>
        <dbReference type="EMBL" id="MBC8531442.1"/>
    </source>
</evidence>
<keyword evidence="3" id="KW-1003">Cell membrane</keyword>
<organism evidence="10 11">
    <name type="scientific">Gehongia tenuis</name>
    <dbReference type="NCBI Taxonomy" id="2763655"/>
    <lineage>
        <taxon>Bacteria</taxon>
        <taxon>Bacillati</taxon>
        <taxon>Bacillota</taxon>
        <taxon>Clostridia</taxon>
        <taxon>Christensenellales</taxon>
        <taxon>Christensenellaceae</taxon>
        <taxon>Gehongia</taxon>
    </lineage>
</organism>
<dbReference type="InterPro" id="IPR024989">
    <property type="entry name" value="MFS_assoc_dom"/>
</dbReference>
<proteinExistence type="predicted"/>
<dbReference type="GO" id="GO:0005886">
    <property type="term" value="C:plasma membrane"/>
    <property type="evidence" value="ECO:0007669"/>
    <property type="project" value="UniProtKB-SubCell"/>
</dbReference>
<evidence type="ECO:0000256" key="8">
    <source>
        <dbReference type="SAM" id="Phobius"/>
    </source>
</evidence>
<dbReference type="GO" id="GO:0015528">
    <property type="term" value="F:lactose:proton symporter activity"/>
    <property type="evidence" value="ECO:0007669"/>
    <property type="project" value="TreeGrafter"/>
</dbReference>
<evidence type="ECO:0000259" key="9">
    <source>
        <dbReference type="PROSITE" id="PS50850"/>
    </source>
</evidence>
<feature type="transmembrane region" description="Helical" evidence="8">
    <location>
        <begin position="73"/>
        <end position="90"/>
    </location>
</feature>
<dbReference type="InterPro" id="IPR036259">
    <property type="entry name" value="MFS_trans_sf"/>
</dbReference>
<keyword evidence="7 8" id="KW-0472">Membrane</keyword>
<dbReference type="PANTHER" id="PTHR23522">
    <property type="entry name" value="BLL5896 PROTEIN"/>
    <property type="match status" value="1"/>
</dbReference>
<dbReference type="InterPro" id="IPR020846">
    <property type="entry name" value="MFS_dom"/>
</dbReference>
<feature type="transmembrane region" description="Helical" evidence="8">
    <location>
        <begin position="327"/>
        <end position="348"/>
    </location>
</feature>
<name>A0A926D4R6_9FIRM</name>
<comment type="subcellular location">
    <subcellularLocation>
        <location evidence="1">Cell inner membrane</location>
        <topology evidence="1">Multi-pass membrane protein</topology>
    </subcellularLocation>
</comment>
<dbReference type="Pfam" id="PF12832">
    <property type="entry name" value="MFS_1_like"/>
    <property type="match status" value="1"/>
</dbReference>
<feature type="transmembrane region" description="Helical" evidence="8">
    <location>
        <begin position="233"/>
        <end position="254"/>
    </location>
</feature>
<dbReference type="Gene3D" id="1.20.1250.20">
    <property type="entry name" value="MFS general substrate transporter like domains"/>
    <property type="match status" value="2"/>
</dbReference>
<feature type="transmembrane region" description="Helical" evidence="8">
    <location>
        <begin position="293"/>
        <end position="315"/>
    </location>
</feature>
<accession>A0A926D4R6</accession>
<sequence>MFKRLHSSILSLWGINAGFYMGNALYFTYMPVYMRSIGIDNGVVGLLSGLPLLLSMFIQPTFGLIADRAKSKNRVLLFTLLTMATVMAVFPLNQSIFWVALLAVCYMCLQASAMPLIDAIAFESGARYGYNYGAVRLAGTFGGMMSMLFGGMLMDISNSIIFPMYVVLSIVAMIATCRAPKIQGHQHAGNKVSFMPLLKNKKLVVMAVPVFLIFVYWGCYTTFYGIFLKGLGVSNTIFAVAMFLSAVPEVPVLLFTNRIYRKVGPYWFLVAGSVCAIIRCLLCAFTTNIPIFLIAQVLCGGTFILVYTPLSTYYNENAPMELKASSLMLFAIIMNLGRMAGSVVGGFLSDGGLALSTIFFIMAIIVSVALIWIAVLMVRSRRELKAAQGERSI</sequence>
<dbReference type="RefSeq" id="WP_283244928.1">
    <property type="nucleotide sequence ID" value="NZ_JACRSR010000002.1"/>
</dbReference>
<evidence type="ECO:0000256" key="4">
    <source>
        <dbReference type="ARBA" id="ARBA00022519"/>
    </source>
</evidence>
<evidence type="ECO:0000256" key="1">
    <source>
        <dbReference type="ARBA" id="ARBA00004429"/>
    </source>
</evidence>
<keyword evidence="6 8" id="KW-1133">Transmembrane helix</keyword>
<feature type="domain" description="Major facilitator superfamily (MFS) profile" evidence="9">
    <location>
        <begin position="202"/>
        <end position="393"/>
    </location>
</feature>
<evidence type="ECO:0000256" key="6">
    <source>
        <dbReference type="ARBA" id="ARBA00022989"/>
    </source>
</evidence>
<dbReference type="AlphaFoldDB" id="A0A926D4R6"/>
<protein>
    <submittedName>
        <fullName evidence="10">MFS transporter</fullName>
    </submittedName>
</protein>
<evidence type="ECO:0000256" key="7">
    <source>
        <dbReference type="ARBA" id="ARBA00023136"/>
    </source>
</evidence>
<feature type="transmembrane region" description="Helical" evidence="8">
    <location>
        <begin position="134"/>
        <end position="154"/>
    </location>
</feature>
<keyword evidence="11" id="KW-1185">Reference proteome</keyword>
<dbReference type="GO" id="GO:0030395">
    <property type="term" value="F:lactose binding"/>
    <property type="evidence" value="ECO:0007669"/>
    <property type="project" value="TreeGrafter"/>
</dbReference>
<feature type="transmembrane region" description="Helical" evidence="8">
    <location>
        <begin position="96"/>
        <end position="122"/>
    </location>
</feature>
<feature type="transmembrane region" description="Helical" evidence="8">
    <location>
        <begin position="203"/>
        <end position="227"/>
    </location>
</feature>
<keyword evidence="5 8" id="KW-0812">Transmembrane</keyword>
<evidence type="ECO:0000256" key="3">
    <source>
        <dbReference type="ARBA" id="ARBA00022475"/>
    </source>
</evidence>
<comment type="caution">
    <text evidence="10">The sequence shown here is derived from an EMBL/GenBank/DDBJ whole genome shotgun (WGS) entry which is preliminary data.</text>
</comment>
<feature type="transmembrane region" description="Helical" evidence="8">
    <location>
        <begin position="266"/>
        <end position="287"/>
    </location>
</feature>
<dbReference type="Proteomes" id="UP000623172">
    <property type="component" value="Unassembled WGS sequence"/>
</dbReference>
<dbReference type="PANTHER" id="PTHR23522:SF10">
    <property type="entry name" value="3-PHENYLPROPIONIC ACID TRANSPORTER-RELATED"/>
    <property type="match status" value="1"/>
</dbReference>
<keyword evidence="2" id="KW-0813">Transport</keyword>
<feature type="transmembrane region" description="Helical" evidence="8">
    <location>
        <begin position="44"/>
        <end position="66"/>
    </location>
</feature>
<feature type="transmembrane region" description="Helical" evidence="8">
    <location>
        <begin position="12"/>
        <end position="32"/>
    </location>
</feature>
<dbReference type="PROSITE" id="PS50850">
    <property type="entry name" value="MFS"/>
    <property type="match status" value="1"/>
</dbReference>
<keyword evidence="4" id="KW-0997">Cell inner membrane</keyword>
<evidence type="ECO:0000313" key="11">
    <source>
        <dbReference type="Proteomes" id="UP000623172"/>
    </source>
</evidence>
<reference evidence="10" key="1">
    <citation type="submission" date="2020-08" db="EMBL/GenBank/DDBJ databases">
        <title>Genome public.</title>
        <authorList>
            <person name="Liu C."/>
            <person name="Sun Q."/>
        </authorList>
    </citation>
    <scope>NUCLEOTIDE SEQUENCE</scope>
    <source>
        <strain evidence="10">NSJ-53</strain>
    </source>
</reference>
<dbReference type="SUPFAM" id="SSF103473">
    <property type="entry name" value="MFS general substrate transporter"/>
    <property type="match status" value="1"/>
</dbReference>
<evidence type="ECO:0000256" key="2">
    <source>
        <dbReference type="ARBA" id="ARBA00022448"/>
    </source>
</evidence>
<feature type="transmembrane region" description="Helical" evidence="8">
    <location>
        <begin position="160"/>
        <end position="177"/>
    </location>
</feature>
<dbReference type="EMBL" id="JACRSR010000002">
    <property type="protein sequence ID" value="MBC8531442.1"/>
    <property type="molecule type" value="Genomic_DNA"/>
</dbReference>